<gene>
    <name evidence="3" type="ORF">PM001_LOCUS23781</name>
</gene>
<keyword evidence="2" id="KW-0812">Transmembrane</keyword>
<reference evidence="3" key="1">
    <citation type="submission" date="2024-01" db="EMBL/GenBank/DDBJ databases">
        <authorList>
            <person name="Webb A."/>
        </authorList>
    </citation>
    <scope>NUCLEOTIDE SEQUENCE</scope>
    <source>
        <strain evidence="3">Pm1</strain>
    </source>
</reference>
<keyword evidence="2" id="KW-1133">Transmembrane helix</keyword>
<accession>A0AAV1UVI3</accession>
<evidence type="ECO:0000256" key="1">
    <source>
        <dbReference type="SAM" id="MobiDB-lite"/>
    </source>
</evidence>
<evidence type="ECO:0000313" key="3">
    <source>
        <dbReference type="EMBL" id="CAK7938631.1"/>
    </source>
</evidence>
<protein>
    <submittedName>
        <fullName evidence="3">Uncharacterized protein</fullName>
    </submittedName>
</protein>
<keyword evidence="2" id="KW-0472">Membrane</keyword>
<dbReference type="EMBL" id="CAKLBY020000231">
    <property type="protein sequence ID" value="CAK7938631.1"/>
    <property type="molecule type" value="Genomic_DNA"/>
</dbReference>
<feature type="compositionally biased region" description="Low complexity" evidence="1">
    <location>
        <begin position="81"/>
        <end position="93"/>
    </location>
</feature>
<dbReference type="Proteomes" id="UP001162060">
    <property type="component" value="Unassembled WGS sequence"/>
</dbReference>
<name>A0AAV1UVI3_9STRA</name>
<sequence length="230" mass="25819">MTGPSAPKRTLPTTPDHVLPLLARNCRDERSGYVSFALKPEMSRYQRPFTTTTYGSMPVRPCTSRKSSGLPLVPRPRESDALLGSSNSSSSSDHPSETESDSDSSSCTTSTSLQSILRFPSTDFSCRSFKKHASVEFALEILPDDDEDNGDDDVKRRRLAARCLPRRLTLEEKTALYQVRPDLELVPTVLLLSELEELQRRRQRKLMVSLLGASLVLLMMIVFYYLVAQM</sequence>
<dbReference type="AlphaFoldDB" id="A0AAV1UVI3"/>
<feature type="transmembrane region" description="Helical" evidence="2">
    <location>
        <begin position="206"/>
        <end position="227"/>
    </location>
</feature>
<proteinExistence type="predicted"/>
<feature type="region of interest" description="Disordered" evidence="1">
    <location>
        <begin position="49"/>
        <end position="107"/>
    </location>
</feature>
<comment type="caution">
    <text evidence="3">The sequence shown here is derived from an EMBL/GenBank/DDBJ whole genome shotgun (WGS) entry which is preliminary data.</text>
</comment>
<evidence type="ECO:0000313" key="4">
    <source>
        <dbReference type="Proteomes" id="UP001162060"/>
    </source>
</evidence>
<organism evidence="3 4">
    <name type="scientific">Peronospora matthiolae</name>
    <dbReference type="NCBI Taxonomy" id="2874970"/>
    <lineage>
        <taxon>Eukaryota</taxon>
        <taxon>Sar</taxon>
        <taxon>Stramenopiles</taxon>
        <taxon>Oomycota</taxon>
        <taxon>Peronosporomycetes</taxon>
        <taxon>Peronosporales</taxon>
        <taxon>Peronosporaceae</taxon>
        <taxon>Peronospora</taxon>
    </lineage>
</organism>
<evidence type="ECO:0000256" key="2">
    <source>
        <dbReference type="SAM" id="Phobius"/>
    </source>
</evidence>